<feature type="region of interest" description="Disordered" evidence="1">
    <location>
        <begin position="424"/>
        <end position="443"/>
    </location>
</feature>
<dbReference type="PANTHER" id="PTHR43685:SF3">
    <property type="entry name" value="SLR2126 PROTEIN"/>
    <property type="match status" value="1"/>
</dbReference>
<dbReference type="PANTHER" id="PTHR43685">
    <property type="entry name" value="GLYCOSYLTRANSFERASE"/>
    <property type="match status" value="1"/>
</dbReference>
<feature type="transmembrane region" description="Helical" evidence="2">
    <location>
        <begin position="624"/>
        <end position="640"/>
    </location>
</feature>
<name>A0ABS5ADD4_9PSEU</name>
<dbReference type="RefSeq" id="WP_245372789.1">
    <property type="nucleotide sequence ID" value="NZ_JAGIOO010000001.1"/>
</dbReference>
<keyword evidence="2" id="KW-0472">Membrane</keyword>
<evidence type="ECO:0000256" key="1">
    <source>
        <dbReference type="SAM" id="MobiDB-lite"/>
    </source>
</evidence>
<organism evidence="3 4">
    <name type="scientific">Crossiella equi</name>
    <dbReference type="NCBI Taxonomy" id="130796"/>
    <lineage>
        <taxon>Bacteria</taxon>
        <taxon>Bacillati</taxon>
        <taxon>Actinomycetota</taxon>
        <taxon>Actinomycetes</taxon>
        <taxon>Pseudonocardiales</taxon>
        <taxon>Pseudonocardiaceae</taxon>
        <taxon>Crossiella</taxon>
    </lineage>
</organism>
<feature type="transmembrane region" description="Helical" evidence="2">
    <location>
        <begin position="817"/>
        <end position="836"/>
    </location>
</feature>
<keyword evidence="2" id="KW-1133">Transmembrane helix</keyword>
<proteinExistence type="predicted"/>
<feature type="transmembrane region" description="Helical" evidence="2">
    <location>
        <begin position="464"/>
        <end position="486"/>
    </location>
</feature>
<reference evidence="3 4" key="1">
    <citation type="submission" date="2021-03" db="EMBL/GenBank/DDBJ databases">
        <title>Sequencing the genomes of 1000 actinobacteria strains.</title>
        <authorList>
            <person name="Klenk H.-P."/>
        </authorList>
    </citation>
    <scope>NUCLEOTIDE SEQUENCE [LARGE SCALE GENOMIC DNA]</scope>
    <source>
        <strain evidence="3 4">DSM 44580</strain>
    </source>
</reference>
<dbReference type="EMBL" id="JAGIOO010000001">
    <property type="protein sequence ID" value="MBP2474588.1"/>
    <property type="molecule type" value="Genomic_DNA"/>
</dbReference>
<feature type="transmembrane region" description="Helical" evidence="2">
    <location>
        <begin position="1061"/>
        <end position="1083"/>
    </location>
</feature>
<keyword evidence="2" id="KW-0812">Transmembrane</keyword>
<feature type="transmembrane region" description="Helical" evidence="2">
    <location>
        <begin position="726"/>
        <end position="744"/>
    </location>
</feature>
<evidence type="ECO:0000313" key="3">
    <source>
        <dbReference type="EMBL" id="MBP2474588.1"/>
    </source>
</evidence>
<feature type="transmembrane region" description="Helical" evidence="2">
    <location>
        <begin position="576"/>
        <end position="593"/>
    </location>
</feature>
<feature type="transmembrane region" description="Helical" evidence="2">
    <location>
        <begin position="646"/>
        <end position="663"/>
    </location>
</feature>
<protein>
    <submittedName>
        <fullName evidence="3">GT2 family glycosyltransferase</fullName>
    </submittedName>
</protein>
<feature type="transmembrane region" description="Helical" evidence="2">
    <location>
        <begin position="545"/>
        <end position="564"/>
    </location>
</feature>
<feature type="transmembrane region" description="Helical" evidence="2">
    <location>
        <begin position="670"/>
        <end position="689"/>
    </location>
</feature>
<feature type="transmembrane region" description="Helical" evidence="2">
    <location>
        <begin position="784"/>
        <end position="805"/>
    </location>
</feature>
<dbReference type="Pfam" id="PF13641">
    <property type="entry name" value="Glyco_tranf_2_3"/>
    <property type="match status" value="1"/>
</dbReference>
<dbReference type="SUPFAM" id="SSF53448">
    <property type="entry name" value="Nucleotide-diphospho-sugar transferases"/>
    <property type="match status" value="1"/>
</dbReference>
<feature type="transmembrane region" description="Helical" evidence="2">
    <location>
        <begin position="599"/>
        <end position="617"/>
    </location>
</feature>
<dbReference type="Gene3D" id="3.90.550.10">
    <property type="entry name" value="Spore Coat Polysaccharide Biosynthesis Protein SpsA, Chain A"/>
    <property type="match status" value="1"/>
</dbReference>
<evidence type="ECO:0000256" key="2">
    <source>
        <dbReference type="SAM" id="Phobius"/>
    </source>
</evidence>
<keyword evidence="4" id="KW-1185">Reference proteome</keyword>
<dbReference type="Proteomes" id="UP001519363">
    <property type="component" value="Unassembled WGS sequence"/>
</dbReference>
<accession>A0ABS5ADD4</accession>
<sequence>MPVAPQLSTAPVLAVLVCHDGAEWLRPLLSALRRQTVRPRHVLAVDTGSTDDTARLLAAAATGPDQVLDGVLTLPRDTGFGAAVAEAVDTAVARWGDPGAWLWLLHDDCAPEPDCLPALLAIAELAPSAAVLGPLAVDWADPRLVVQGGLSLDASGHTQTGISGAELAAGDGFDQARDVLAVGTAGALIRREVWAELGGLDPELRLGGEDVDFGWRANLAGHLVLLVPAARLRHARAAERDLRPVHAERNFARARRAHGLRTFLVNTSWPSFLCGLPRLVFLCLLRALGFLLLRRMSSAGDELAAVGYLFSGRAGLLAARRVRAATRTVSSREVRGLFTSRLTRVRNAVRGGLLHLLRSRARADAALGRLPVDPLPEWTEPGAPPRRSGPPVLPAGALGPSRRRGRIAPAGLRRPAGPVVVEVEEYQRKPSPRPRPTPYPRGRERTEPELVLVELDQGRLVRELLLSPVLFLVLGLLVLAAATHWARFGGDLAGGRLLPFADLAETWAGYVATWQPVGGGSIAPAPVAAGVFGVLGALLGGPGSAAAVVLLFDLPLAGLAAYLATRRLRASRPVRAAVAAGYALLPVGTAAVAQGRLDVVVAHLLLPPVLAGVAAVLWPRRRDVRWLSVTSGTALALAVLGAFQPLAQLVVVLAVLAGFVLIPGGGGRRIAALCTLVLLPLAVQLPWPATVVGHPALLLHGVGAPVREDPARLADVLALHPGGPGALPWLGGVLVLAALAAVLLRPRRAMLPAAAVLALGVVATAVVALVPVSPLNGGPMHPGWTGAPLLFVGCGLALLVLAAALPGPPPRLPVRALAVAATVVLAALSMATLVVGRQGPLRSAGPVLVASQVEELADGGSSVLEVGATGQPTRQVAGRLPRFGDDDVVLVPAAARRLADWTAALRLGSPEQIRETVLAAAAGGVRFLLLPEEATAIRIRLAAPDLVATDASATDGRPVLRLPFNRGPVVLLAGEAALRARTGATPTGPVEAAPVAARPPEVAVAVSEGSLGRVLVLAAEDERGWVATVNGREVPLARAYGHLVAVAVPESSAEIRVTVSGLLPVLLLLAQAALALFTALTAIPGRR</sequence>
<feature type="compositionally biased region" description="Pro residues" evidence="1">
    <location>
        <begin position="382"/>
        <end position="393"/>
    </location>
</feature>
<gene>
    <name evidence="3" type="ORF">JOF53_003460</name>
</gene>
<dbReference type="InterPro" id="IPR050834">
    <property type="entry name" value="Glycosyltransf_2"/>
</dbReference>
<feature type="region of interest" description="Disordered" evidence="1">
    <location>
        <begin position="374"/>
        <end position="409"/>
    </location>
</feature>
<evidence type="ECO:0000313" key="4">
    <source>
        <dbReference type="Proteomes" id="UP001519363"/>
    </source>
</evidence>
<comment type="caution">
    <text evidence="3">The sequence shown here is derived from an EMBL/GenBank/DDBJ whole genome shotgun (WGS) entry which is preliminary data.</text>
</comment>
<dbReference type="InterPro" id="IPR029044">
    <property type="entry name" value="Nucleotide-diphossugar_trans"/>
</dbReference>
<feature type="transmembrane region" description="Helical" evidence="2">
    <location>
        <begin position="751"/>
        <end position="772"/>
    </location>
</feature>